<dbReference type="PROSITE" id="PS00041">
    <property type="entry name" value="HTH_ARAC_FAMILY_1"/>
    <property type="match status" value="2"/>
</dbReference>
<dbReference type="SUPFAM" id="SSF51215">
    <property type="entry name" value="Regulatory protein AraC"/>
    <property type="match status" value="1"/>
</dbReference>
<dbReference type="GO" id="GO:0003700">
    <property type="term" value="F:DNA-binding transcription factor activity"/>
    <property type="evidence" value="ECO:0007669"/>
    <property type="project" value="InterPro"/>
</dbReference>
<dbReference type="PROSITE" id="PS01124">
    <property type="entry name" value="HTH_ARAC_FAMILY_2"/>
    <property type="match status" value="2"/>
</dbReference>
<evidence type="ECO:0000259" key="4">
    <source>
        <dbReference type="PROSITE" id="PS01124"/>
    </source>
</evidence>
<reference evidence="5 6" key="1">
    <citation type="journal article" date="2017" name="Int. J. Syst. Evol. Microbiol.">
        <title>Jeotgalibaca porci sp. nov. and Jeotgalibaca arthritidis sp. nov., isolated from pigs, and emended description of the genus Jeotgalibaca.</title>
        <authorList>
            <person name="Zamora L."/>
            <person name="Perez-Sancho M."/>
            <person name="Dominguez L."/>
            <person name="Fernandez-Garayzabal J.F."/>
            <person name="Vela A.I."/>
        </authorList>
    </citation>
    <scope>NUCLEOTIDE SEQUENCE [LARGE SCALE GENOMIC DNA]</scope>
    <source>
        <strain evidence="5 6">CCUG 69148</strain>
    </source>
</reference>
<dbReference type="EMBL" id="CP049889">
    <property type="protein sequence ID" value="QIK52285.1"/>
    <property type="molecule type" value="Genomic_DNA"/>
</dbReference>
<dbReference type="GeneID" id="94553553"/>
<dbReference type="InterPro" id="IPR018062">
    <property type="entry name" value="HTH_AraC-typ_CS"/>
</dbReference>
<dbReference type="Gene3D" id="2.60.120.10">
    <property type="entry name" value="Jelly Rolls"/>
    <property type="match status" value="1"/>
</dbReference>
<evidence type="ECO:0000313" key="6">
    <source>
        <dbReference type="Proteomes" id="UP000501830"/>
    </source>
</evidence>
<dbReference type="KEGG" id="jpo:G7058_09670"/>
<dbReference type="InterPro" id="IPR014710">
    <property type="entry name" value="RmlC-like_jellyroll"/>
</dbReference>
<evidence type="ECO:0000256" key="3">
    <source>
        <dbReference type="ARBA" id="ARBA00023163"/>
    </source>
</evidence>
<dbReference type="GO" id="GO:0043565">
    <property type="term" value="F:sequence-specific DNA binding"/>
    <property type="evidence" value="ECO:0007669"/>
    <property type="project" value="InterPro"/>
</dbReference>
<evidence type="ECO:0000313" key="5">
    <source>
        <dbReference type="EMBL" id="QIK52285.1"/>
    </source>
</evidence>
<protein>
    <submittedName>
        <fullName evidence="5">Helix-turn-helix domain-containing protein</fullName>
    </submittedName>
</protein>
<proteinExistence type="predicted"/>
<organism evidence="5 6">
    <name type="scientific">Jeotgalibaca porci</name>
    <dbReference type="NCBI Taxonomy" id="1868793"/>
    <lineage>
        <taxon>Bacteria</taxon>
        <taxon>Bacillati</taxon>
        <taxon>Bacillota</taxon>
        <taxon>Bacilli</taxon>
        <taxon>Lactobacillales</taxon>
        <taxon>Carnobacteriaceae</taxon>
        <taxon>Jeotgalibaca</taxon>
    </lineage>
</organism>
<keyword evidence="6" id="KW-1185">Reference proteome</keyword>
<dbReference type="InterPro" id="IPR009057">
    <property type="entry name" value="Homeodomain-like_sf"/>
</dbReference>
<accession>A0A6G7WJ42</accession>
<dbReference type="AlphaFoldDB" id="A0A6G7WJ42"/>
<sequence>MVKNYPFVGSHYFSENFKPQDLSLTYQHIQATQTPHFYNEVEFIFIVSGKGEIAINGQLFAIKEGDLIHLLPYHVHQLILADNQSVECFRIRFSLGLLLLSSVNEDNYLSALTHMDYTVPIISLNARKQRQLRFFCDEVIYEKNQNNKHFETLHISLTSYISYLFQTIKMNPYHKNEPANGWRSLEYLQLYHQDELTVERVAHALALTKEEVRTSLNQLTGMDFIQLLNQVRIRNATALLQFPDLTIQKIASICGYASNANFYKQFKEVHDLTPTQYRQNLKENKQMIGFNDSWDVIIYILENCCTQLDLESVVTHTNFSSDKINKLLHDKLNIGFKELLNRCRVQVARMLVQNYDFNLSELAIKVGFSDVNTLIRNYKKYLNTTPHQDKKQSKWPL</sequence>
<evidence type="ECO:0000256" key="2">
    <source>
        <dbReference type="ARBA" id="ARBA00023125"/>
    </source>
</evidence>
<keyword evidence="3" id="KW-0804">Transcription</keyword>
<evidence type="ECO:0000256" key="1">
    <source>
        <dbReference type="ARBA" id="ARBA00023015"/>
    </source>
</evidence>
<dbReference type="Proteomes" id="UP000501830">
    <property type="component" value="Chromosome"/>
</dbReference>
<dbReference type="RefSeq" id="WP_166063349.1">
    <property type="nucleotide sequence ID" value="NZ_CP049889.1"/>
</dbReference>
<gene>
    <name evidence="5" type="ORF">G7058_09670</name>
</gene>
<dbReference type="PANTHER" id="PTHR43280">
    <property type="entry name" value="ARAC-FAMILY TRANSCRIPTIONAL REGULATOR"/>
    <property type="match status" value="1"/>
</dbReference>
<dbReference type="Gene3D" id="1.10.10.60">
    <property type="entry name" value="Homeodomain-like"/>
    <property type="match status" value="2"/>
</dbReference>
<dbReference type="PANTHER" id="PTHR43280:SF28">
    <property type="entry name" value="HTH-TYPE TRANSCRIPTIONAL ACTIVATOR RHAS"/>
    <property type="match status" value="1"/>
</dbReference>
<keyword evidence="1" id="KW-0805">Transcription regulation</keyword>
<dbReference type="SUPFAM" id="SSF46689">
    <property type="entry name" value="Homeodomain-like"/>
    <property type="match status" value="2"/>
</dbReference>
<feature type="domain" description="HTH araC/xylS-type" evidence="4">
    <location>
        <begin position="182"/>
        <end position="280"/>
    </location>
</feature>
<dbReference type="Pfam" id="PF12833">
    <property type="entry name" value="HTH_18"/>
    <property type="match status" value="2"/>
</dbReference>
<dbReference type="InterPro" id="IPR037923">
    <property type="entry name" value="HTH-like"/>
</dbReference>
<dbReference type="InterPro" id="IPR003313">
    <property type="entry name" value="AraC-bd"/>
</dbReference>
<dbReference type="Pfam" id="PF02311">
    <property type="entry name" value="AraC_binding"/>
    <property type="match status" value="1"/>
</dbReference>
<dbReference type="InterPro" id="IPR018060">
    <property type="entry name" value="HTH_AraC"/>
</dbReference>
<feature type="domain" description="HTH araC/xylS-type" evidence="4">
    <location>
        <begin position="294"/>
        <end position="392"/>
    </location>
</feature>
<keyword evidence="2" id="KW-0238">DNA-binding</keyword>
<dbReference type="SMART" id="SM00342">
    <property type="entry name" value="HTH_ARAC"/>
    <property type="match status" value="2"/>
</dbReference>
<name>A0A6G7WJ42_9LACT</name>